<accession>A0ABR2K0T6</accession>
<keyword evidence="1" id="KW-0175">Coiled coil</keyword>
<sequence>MVKIIIYYHNHLIQLEASPTASISLLFPVLKNAFQLKGTNSDYYLWASEFHGFEDEDEKQKKKLCELGNLHEARFFLIDKADKEKFDPFLKNILPSMICEAAKLKESGIFIVSSINMMYKFILNSTKEGVAEKVLSIIPFDRIDPFEGDAKVAEITKWFKEDFFTYVKELPCHICGSPTIRENDTSVPSYPTEEEASSGVERFQIFKCKSTKCGALSRFPCYINVCKLLDVKKGLENETIYAFAAILINLGYEIRLVKSINGDSLWVEYWSDEKGRYINIDPCENIIDQQFLNEKKMEKPESWVIAVGENQCVDVTLKYAQNIDKCIHFRKHLCPEEWYTNYIKFKNEELLYSIENEEERKAILEHQQKDIESLKKI</sequence>
<reference evidence="3 4" key="1">
    <citation type="submission" date="2024-04" db="EMBL/GenBank/DDBJ databases">
        <title>Tritrichomonas musculus Genome.</title>
        <authorList>
            <person name="Alves-Ferreira E."/>
            <person name="Grigg M."/>
            <person name="Lorenzi H."/>
            <person name="Galac M."/>
        </authorList>
    </citation>
    <scope>NUCLEOTIDE SEQUENCE [LARGE SCALE GENOMIC DNA]</scope>
    <source>
        <strain evidence="3 4">EAF2021</strain>
    </source>
</reference>
<feature type="coiled-coil region" evidence="1">
    <location>
        <begin position="347"/>
        <end position="374"/>
    </location>
</feature>
<dbReference type="InterPro" id="IPR018325">
    <property type="entry name" value="Rad4/PNGase_transGLS-fold"/>
</dbReference>
<organism evidence="3 4">
    <name type="scientific">Tritrichomonas musculus</name>
    <dbReference type="NCBI Taxonomy" id="1915356"/>
    <lineage>
        <taxon>Eukaryota</taxon>
        <taxon>Metamonada</taxon>
        <taxon>Parabasalia</taxon>
        <taxon>Tritrichomonadida</taxon>
        <taxon>Tritrichomonadidae</taxon>
        <taxon>Tritrichomonas</taxon>
    </lineage>
</organism>
<dbReference type="PANTHER" id="PTHR12143:SF19">
    <property type="entry name" value="PEPTIDE-N(4)-(N-ACETYL-BETA-GLUCOSAMINYL)ASPARAGINE AMIDASE"/>
    <property type="match status" value="1"/>
</dbReference>
<dbReference type="EMBL" id="JAPFFF010000008">
    <property type="protein sequence ID" value="KAK8884707.1"/>
    <property type="molecule type" value="Genomic_DNA"/>
</dbReference>
<dbReference type="PANTHER" id="PTHR12143">
    <property type="entry name" value="PEPTIDE N-GLYCANASE PNGASE -RELATED"/>
    <property type="match status" value="1"/>
</dbReference>
<proteinExistence type="predicted"/>
<dbReference type="SUPFAM" id="SSF54001">
    <property type="entry name" value="Cysteine proteinases"/>
    <property type="match status" value="1"/>
</dbReference>
<evidence type="ECO:0000256" key="1">
    <source>
        <dbReference type="SAM" id="Coils"/>
    </source>
</evidence>
<feature type="domain" description="Rad4/PNGase transglutaminase-like fold" evidence="2">
    <location>
        <begin position="262"/>
        <end position="345"/>
    </location>
</feature>
<comment type="caution">
    <text evidence="3">The sequence shown here is derived from an EMBL/GenBank/DDBJ whole genome shotgun (WGS) entry which is preliminary data.</text>
</comment>
<gene>
    <name evidence="3" type="ORF">M9Y10_043826</name>
</gene>
<name>A0ABR2K0T6_9EUKA</name>
<evidence type="ECO:0000259" key="2">
    <source>
        <dbReference type="Pfam" id="PF03835"/>
    </source>
</evidence>
<dbReference type="InterPro" id="IPR038765">
    <property type="entry name" value="Papain-like_cys_pep_sf"/>
</dbReference>
<dbReference type="Proteomes" id="UP001470230">
    <property type="component" value="Unassembled WGS sequence"/>
</dbReference>
<evidence type="ECO:0000313" key="3">
    <source>
        <dbReference type="EMBL" id="KAK8884707.1"/>
    </source>
</evidence>
<keyword evidence="4" id="KW-1185">Reference proteome</keyword>
<evidence type="ECO:0000313" key="4">
    <source>
        <dbReference type="Proteomes" id="UP001470230"/>
    </source>
</evidence>
<dbReference type="Pfam" id="PF03835">
    <property type="entry name" value="Rad4"/>
    <property type="match status" value="1"/>
</dbReference>
<dbReference type="InterPro" id="IPR050883">
    <property type="entry name" value="PNGase"/>
</dbReference>
<protein>
    <submittedName>
        <fullName evidence="3">Peptide-N4-(N-acetyl-beta-glucosaminyl)asparagine amidase</fullName>
    </submittedName>
</protein>
<dbReference type="Gene3D" id="3.10.620.30">
    <property type="match status" value="1"/>
</dbReference>